<reference evidence="1 2" key="1">
    <citation type="submission" date="2023-04" db="EMBL/GenBank/DDBJ databases">
        <title>Marinoamorphus aggregata gen. nov., sp. Nov., isolate from tissue of brittle star Ophioplocus japonicus.</title>
        <authorList>
            <person name="Kawano K."/>
            <person name="Sawayama S."/>
            <person name="Nakagawa S."/>
        </authorList>
    </citation>
    <scope>NUCLEOTIDE SEQUENCE [LARGE SCALE GENOMIC DNA]</scope>
    <source>
        <strain evidence="1 2">NKW23</strain>
    </source>
</reference>
<comment type="caution">
    <text evidence="1">The sequence shown here is derived from an EMBL/GenBank/DDBJ whole genome shotgun (WGS) entry which is preliminary data.</text>
</comment>
<dbReference type="RefSeq" id="WP_285672944.1">
    <property type="nucleotide sequence ID" value="NZ_BSYI01000028.1"/>
</dbReference>
<dbReference type="EMBL" id="BSYI01000028">
    <property type="protein sequence ID" value="GMG84024.1"/>
    <property type="molecule type" value="Genomic_DNA"/>
</dbReference>
<gene>
    <name evidence="1" type="ORF">LNKW23_32380</name>
</gene>
<evidence type="ECO:0000313" key="1">
    <source>
        <dbReference type="EMBL" id="GMG84024.1"/>
    </source>
</evidence>
<dbReference type="InterPro" id="IPR021111">
    <property type="entry name" value="Hexamer_Tyr-coord_heme_pr_HTHP"/>
</dbReference>
<proteinExistence type="predicted"/>
<name>A0ABQ6LNW5_9RHOB</name>
<evidence type="ECO:0000313" key="2">
    <source>
        <dbReference type="Proteomes" id="UP001239909"/>
    </source>
</evidence>
<dbReference type="InterPro" id="IPR038125">
    <property type="entry name" value="HTHP_sf"/>
</dbReference>
<organism evidence="1 2">
    <name type="scientific">Paralimibaculum aggregatum</name>
    <dbReference type="NCBI Taxonomy" id="3036245"/>
    <lineage>
        <taxon>Bacteria</taxon>
        <taxon>Pseudomonadati</taxon>
        <taxon>Pseudomonadota</taxon>
        <taxon>Alphaproteobacteria</taxon>
        <taxon>Rhodobacterales</taxon>
        <taxon>Paracoccaceae</taxon>
        <taxon>Paralimibaculum</taxon>
    </lineage>
</organism>
<dbReference type="Pfam" id="PF11534">
    <property type="entry name" value="HTHP"/>
    <property type="match status" value="1"/>
</dbReference>
<keyword evidence="2" id="KW-1185">Reference proteome</keyword>
<dbReference type="Proteomes" id="UP001239909">
    <property type="component" value="Unassembled WGS sequence"/>
</dbReference>
<sequence length="75" mass="8140">MDDWLPSLVTPTPQAGYDLAVKLSRMAVKFTQPDPAMREALRPGYAGDADALIAASQVVATNFATIAAANRYWRD</sequence>
<accession>A0ABQ6LNW5</accession>
<dbReference type="Gene3D" id="6.10.80.10">
    <property type="entry name" value="Hexameric tyrosine-coordinated heme protein (HTHP)"/>
    <property type="match status" value="1"/>
</dbReference>
<protein>
    <submittedName>
        <fullName evidence="1">Hexameric tyrosine-coordinated heme protein</fullName>
    </submittedName>
</protein>